<evidence type="ECO:0000256" key="4">
    <source>
        <dbReference type="ARBA" id="ARBA00022670"/>
    </source>
</evidence>
<name>A0A1I3JYG3_9FLAO</name>
<dbReference type="EC" id="3.4.24.-" evidence="11"/>
<dbReference type="AlphaFoldDB" id="A0A1I3JYG3"/>
<comment type="subcellular location">
    <subcellularLocation>
        <location evidence="2">Membrane</location>
        <topology evidence="2">Multi-pass membrane protein</topology>
    </subcellularLocation>
</comment>
<dbReference type="Pfam" id="PF02163">
    <property type="entry name" value="Peptidase_M50"/>
    <property type="match status" value="1"/>
</dbReference>
<evidence type="ECO:0000256" key="6">
    <source>
        <dbReference type="ARBA" id="ARBA00022801"/>
    </source>
</evidence>
<keyword evidence="8 11" id="KW-1133">Transmembrane helix</keyword>
<accession>A0A1I3JYG3</accession>
<dbReference type="InterPro" id="IPR008915">
    <property type="entry name" value="Peptidase_M50"/>
</dbReference>
<evidence type="ECO:0000256" key="10">
    <source>
        <dbReference type="ARBA" id="ARBA00023136"/>
    </source>
</evidence>
<dbReference type="NCBIfam" id="TIGR00054">
    <property type="entry name" value="RIP metalloprotease RseP"/>
    <property type="match status" value="1"/>
</dbReference>
<keyword evidence="11" id="KW-0479">Metal-binding</keyword>
<evidence type="ECO:0000313" key="14">
    <source>
        <dbReference type="Proteomes" id="UP000199559"/>
    </source>
</evidence>
<organism evidence="13 14">
    <name type="scientific">Olleya namhaensis</name>
    <dbReference type="NCBI Taxonomy" id="1144750"/>
    <lineage>
        <taxon>Bacteria</taxon>
        <taxon>Pseudomonadati</taxon>
        <taxon>Bacteroidota</taxon>
        <taxon>Flavobacteriia</taxon>
        <taxon>Flavobacteriales</taxon>
        <taxon>Flavobacteriaceae</taxon>
    </lineage>
</organism>
<evidence type="ECO:0000256" key="2">
    <source>
        <dbReference type="ARBA" id="ARBA00004141"/>
    </source>
</evidence>
<dbReference type="SUPFAM" id="SSF50156">
    <property type="entry name" value="PDZ domain-like"/>
    <property type="match status" value="2"/>
</dbReference>
<feature type="transmembrane region" description="Helical" evidence="11">
    <location>
        <begin position="103"/>
        <end position="129"/>
    </location>
</feature>
<feature type="domain" description="Peptidase M50" evidence="12">
    <location>
        <begin position="10"/>
        <end position="432"/>
    </location>
</feature>
<dbReference type="PANTHER" id="PTHR42837:SF2">
    <property type="entry name" value="MEMBRANE METALLOPROTEASE ARASP2, CHLOROPLASTIC-RELATED"/>
    <property type="match status" value="1"/>
</dbReference>
<keyword evidence="9 11" id="KW-0482">Metalloprotease</keyword>
<proteinExistence type="inferred from homology"/>
<protein>
    <recommendedName>
        <fullName evidence="11">Zinc metalloprotease</fullName>
        <ecNumber evidence="11">3.4.24.-</ecNumber>
    </recommendedName>
</protein>
<evidence type="ECO:0000256" key="9">
    <source>
        <dbReference type="ARBA" id="ARBA00023049"/>
    </source>
</evidence>
<keyword evidence="4 13" id="KW-0645">Protease</keyword>
<dbReference type="InterPro" id="IPR004387">
    <property type="entry name" value="Pept_M50_Zn"/>
</dbReference>
<evidence type="ECO:0000256" key="5">
    <source>
        <dbReference type="ARBA" id="ARBA00022692"/>
    </source>
</evidence>
<evidence type="ECO:0000256" key="7">
    <source>
        <dbReference type="ARBA" id="ARBA00022833"/>
    </source>
</evidence>
<keyword evidence="6 11" id="KW-0378">Hydrolase</keyword>
<dbReference type="InterPro" id="IPR036034">
    <property type="entry name" value="PDZ_sf"/>
</dbReference>
<evidence type="ECO:0000259" key="12">
    <source>
        <dbReference type="Pfam" id="PF02163"/>
    </source>
</evidence>
<feature type="transmembrane region" description="Helical" evidence="11">
    <location>
        <begin position="423"/>
        <end position="442"/>
    </location>
</feature>
<dbReference type="GO" id="GO:0046872">
    <property type="term" value="F:metal ion binding"/>
    <property type="evidence" value="ECO:0007669"/>
    <property type="project" value="UniProtKB-KW"/>
</dbReference>
<evidence type="ECO:0000313" key="13">
    <source>
        <dbReference type="EMBL" id="SFI65253.1"/>
    </source>
</evidence>
<comment type="cofactor">
    <cofactor evidence="1 11">
        <name>Zn(2+)</name>
        <dbReference type="ChEBI" id="CHEBI:29105"/>
    </cofactor>
</comment>
<dbReference type="CDD" id="cd06163">
    <property type="entry name" value="S2P-M50_PDZ_RseP-like"/>
    <property type="match status" value="1"/>
</dbReference>
<dbReference type="STRING" id="1144750.SAMN05443431_101610"/>
<evidence type="ECO:0000256" key="8">
    <source>
        <dbReference type="ARBA" id="ARBA00022989"/>
    </source>
</evidence>
<evidence type="ECO:0000256" key="11">
    <source>
        <dbReference type="RuleBase" id="RU362031"/>
    </source>
</evidence>
<feature type="transmembrane region" description="Helical" evidence="11">
    <location>
        <begin position="373"/>
        <end position="395"/>
    </location>
</feature>
<keyword evidence="10 11" id="KW-0472">Membrane</keyword>
<dbReference type="GO" id="GO:0006508">
    <property type="term" value="P:proteolysis"/>
    <property type="evidence" value="ECO:0007669"/>
    <property type="project" value="UniProtKB-KW"/>
</dbReference>
<dbReference type="Gene3D" id="2.30.42.10">
    <property type="match status" value="2"/>
</dbReference>
<evidence type="ECO:0000256" key="3">
    <source>
        <dbReference type="ARBA" id="ARBA00007931"/>
    </source>
</evidence>
<reference evidence="14" key="1">
    <citation type="submission" date="2016-10" db="EMBL/GenBank/DDBJ databases">
        <authorList>
            <person name="Varghese N."/>
            <person name="Submissions S."/>
        </authorList>
    </citation>
    <scope>NUCLEOTIDE SEQUENCE [LARGE SCALE GENOMIC DNA]</scope>
    <source>
        <strain evidence="14">DSM 28881</strain>
    </source>
</reference>
<keyword evidence="14" id="KW-1185">Reference proteome</keyword>
<evidence type="ECO:0000256" key="1">
    <source>
        <dbReference type="ARBA" id="ARBA00001947"/>
    </source>
</evidence>
<dbReference type="RefSeq" id="WP_090837346.1">
    <property type="nucleotide sequence ID" value="NZ_FORM01000001.1"/>
</dbReference>
<dbReference type="GO" id="GO:0016020">
    <property type="term" value="C:membrane"/>
    <property type="evidence" value="ECO:0007669"/>
    <property type="project" value="UniProtKB-SubCell"/>
</dbReference>
<keyword evidence="7 11" id="KW-0862">Zinc</keyword>
<gene>
    <name evidence="13" type="ORF">SAMN05443431_101610</name>
</gene>
<dbReference type="GO" id="GO:0004222">
    <property type="term" value="F:metalloendopeptidase activity"/>
    <property type="evidence" value="ECO:0007669"/>
    <property type="project" value="InterPro"/>
</dbReference>
<keyword evidence="5 11" id="KW-0812">Transmembrane</keyword>
<dbReference type="Proteomes" id="UP000199559">
    <property type="component" value="Unassembled WGS sequence"/>
</dbReference>
<sequence>MEFIIKIGQFLLSLSLLIVLHELGHFIPAKLFKTRVEKFYLFFDVKYSLFKKKIGETVYGIGWLPLGGYVKISGMIDESMDKEQMALPPQPWEFRSKPAWQRLIIMLGGVFVNFVLAYVIYVIMSFTYGDTDVTAKSMKDGYWIDNPLLVDLGFKTGDKIIAVDGQKVDSHLDVVKNIIKTEKYTIDRNGETVDLQLPVDFLGQLSSRKVKGGLFKLRFPFMVGEVSDTMVNKGVDLKEGDILLTVDNKPLRYYDEVGDRLMAYKNQTITSTFLRGTETITRQLQVNNDGKLGIMPGEDAKRFDALGYYDKTLKEYTFLESFVGGKDKFVDQVGGYFDQLGKIFSPSTGAYKGVGGFKAIYDVFPSTWIWQNFWGLTAFLSIMLGVLNLLPIPALDGGHVVFLLFEIVSGRKPSEKFLEKAQVVGFFILIALVLFANGNDIFKAIFN</sequence>
<dbReference type="PANTHER" id="PTHR42837">
    <property type="entry name" value="REGULATOR OF SIGMA-E PROTEASE RSEP"/>
    <property type="match status" value="1"/>
</dbReference>
<comment type="similarity">
    <text evidence="3 11">Belongs to the peptidase M50B family.</text>
</comment>
<dbReference type="EMBL" id="FORM01000001">
    <property type="protein sequence ID" value="SFI65253.1"/>
    <property type="molecule type" value="Genomic_DNA"/>
</dbReference>